<proteinExistence type="predicted"/>
<evidence type="ECO:0000313" key="3">
    <source>
        <dbReference type="Proteomes" id="UP000267535"/>
    </source>
</evidence>
<dbReference type="GO" id="GO:0004668">
    <property type="term" value="F:protein-arginine deiminase activity"/>
    <property type="evidence" value="ECO:0007669"/>
    <property type="project" value="InterPro"/>
</dbReference>
<dbReference type="GO" id="GO:0009446">
    <property type="term" value="P:putrescine biosynthetic process"/>
    <property type="evidence" value="ECO:0007669"/>
    <property type="project" value="InterPro"/>
</dbReference>
<accession>A0A3P1SXK6</accession>
<dbReference type="AlphaFoldDB" id="A0A3P1SXK6"/>
<evidence type="ECO:0000256" key="1">
    <source>
        <dbReference type="ARBA" id="ARBA00022801"/>
    </source>
</evidence>
<dbReference type="EMBL" id="RQXV01000001">
    <property type="protein sequence ID" value="RRD01839.1"/>
    <property type="molecule type" value="Genomic_DNA"/>
</dbReference>
<name>A0A3P1SXK6_9GAMM</name>
<dbReference type="PANTHER" id="PTHR31377">
    <property type="entry name" value="AGMATINE DEIMINASE-RELATED"/>
    <property type="match status" value="1"/>
</dbReference>
<sequence length="338" mass="37937">MALFFSTSPAIADQKDLIVIAAPSIVDTEDDLYYAEVFDDIIEFDIVYANAVLGHDEILILVDAETRPYFTGRVPEQILIESDPQHIWMRDFTTVNPYRPVQFRYTSATFENNYAEADEIQADFNYLLKQVGIGFDQARYKSKKLLLDGGNIVDNYAGRVITTERFLEDNRLSRKEGIAALKQLLGATEVAIIPGDDPVMAHSDGMVMFSDENTLFVNRYEGTFRTRVLDELKSAFPGIRLIEVDAKWDEGDSELSVGSACGINLNATVTSNFIYMPHFGDIESDDVMKLIAKNSEKTVIPVPAKGVCKLGGSVRCLSWQQSGDRTAEVIRKLRRFEN</sequence>
<organism evidence="2 3">
    <name type="scientific">Amphritea balenae</name>
    <dbReference type="NCBI Taxonomy" id="452629"/>
    <lineage>
        <taxon>Bacteria</taxon>
        <taxon>Pseudomonadati</taxon>
        <taxon>Pseudomonadota</taxon>
        <taxon>Gammaproteobacteria</taxon>
        <taxon>Oceanospirillales</taxon>
        <taxon>Oceanospirillaceae</taxon>
        <taxon>Amphritea</taxon>
    </lineage>
</organism>
<dbReference type="OrthoDB" id="7871381at2"/>
<dbReference type="Proteomes" id="UP000267535">
    <property type="component" value="Unassembled WGS sequence"/>
</dbReference>
<dbReference type="GO" id="GO:0047632">
    <property type="term" value="F:agmatine deiminase activity"/>
    <property type="evidence" value="ECO:0007669"/>
    <property type="project" value="TreeGrafter"/>
</dbReference>
<dbReference type="InterPro" id="IPR007466">
    <property type="entry name" value="Peptidyl-Arg-deiminase_porph"/>
</dbReference>
<reference evidence="2 3" key="1">
    <citation type="submission" date="2018-11" db="EMBL/GenBank/DDBJ databases">
        <title>The draft genome sequence of Amphritea balenae JAMM 1525T.</title>
        <authorList>
            <person name="Fang Z."/>
            <person name="Zhang Y."/>
            <person name="Han X."/>
        </authorList>
    </citation>
    <scope>NUCLEOTIDE SEQUENCE [LARGE SCALE GENOMIC DNA]</scope>
    <source>
        <strain evidence="2 3">JAMM 1525</strain>
    </source>
</reference>
<comment type="caution">
    <text evidence="2">The sequence shown here is derived from an EMBL/GenBank/DDBJ whole genome shotgun (WGS) entry which is preliminary data.</text>
</comment>
<evidence type="ECO:0000313" key="2">
    <source>
        <dbReference type="EMBL" id="RRD01839.1"/>
    </source>
</evidence>
<dbReference type="SUPFAM" id="SSF55909">
    <property type="entry name" value="Pentein"/>
    <property type="match status" value="1"/>
</dbReference>
<keyword evidence="1" id="KW-0378">Hydrolase</keyword>
<gene>
    <name evidence="2" type="ORF">EHS89_02995</name>
</gene>
<protein>
    <submittedName>
        <fullName evidence="2">Peptide ABC transporter permease</fullName>
    </submittedName>
</protein>
<keyword evidence="3" id="KW-1185">Reference proteome</keyword>
<dbReference type="Pfam" id="PF04371">
    <property type="entry name" value="PAD_porph"/>
    <property type="match status" value="1"/>
</dbReference>
<dbReference type="PANTHER" id="PTHR31377:SF0">
    <property type="entry name" value="AGMATINE DEIMINASE-RELATED"/>
    <property type="match status" value="1"/>
</dbReference>
<dbReference type="Gene3D" id="3.75.10.10">
    <property type="entry name" value="L-arginine/glycine Amidinotransferase, Chain A"/>
    <property type="match status" value="1"/>
</dbReference>